<dbReference type="Proteomes" id="UP000279029">
    <property type="component" value="Chromosome"/>
</dbReference>
<dbReference type="Gene3D" id="2.30.30.180">
    <property type="entry name" value="Ribosome maturation factor RimP, C-terminal domain"/>
    <property type="match status" value="1"/>
</dbReference>
<dbReference type="GO" id="GO:0000028">
    <property type="term" value="P:ribosomal small subunit assembly"/>
    <property type="evidence" value="ECO:0007669"/>
    <property type="project" value="TreeGrafter"/>
</dbReference>
<comment type="subcellular location">
    <subcellularLocation>
        <location evidence="3">Cytoplasm</location>
    </subcellularLocation>
</comment>
<accession>A0A3P7RSC6</accession>
<keyword evidence="2 3" id="KW-0690">Ribosome biogenesis</keyword>
<evidence type="ECO:0000256" key="3">
    <source>
        <dbReference type="HAMAP-Rule" id="MF_01077"/>
    </source>
</evidence>
<dbReference type="InterPro" id="IPR003728">
    <property type="entry name" value="Ribosome_maturation_RimP"/>
</dbReference>
<dbReference type="GO" id="GO:0006412">
    <property type="term" value="P:translation"/>
    <property type="evidence" value="ECO:0007669"/>
    <property type="project" value="TreeGrafter"/>
</dbReference>
<dbReference type="PANTHER" id="PTHR33867">
    <property type="entry name" value="RIBOSOME MATURATION FACTOR RIMP"/>
    <property type="match status" value="1"/>
</dbReference>
<dbReference type="InterPro" id="IPR028989">
    <property type="entry name" value="RimP_N"/>
</dbReference>
<evidence type="ECO:0000313" key="7">
    <source>
        <dbReference type="Proteomes" id="UP000279029"/>
    </source>
</evidence>
<organism evidence="6 7">
    <name type="scientific">Petrocella atlantisensis</name>
    <dbReference type="NCBI Taxonomy" id="2173034"/>
    <lineage>
        <taxon>Bacteria</taxon>
        <taxon>Bacillati</taxon>
        <taxon>Bacillota</taxon>
        <taxon>Clostridia</taxon>
        <taxon>Lachnospirales</taxon>
        <taxon>Vallitaleaceae</taxon>
        <taxon>Petrocella</taxon>
    </lineage>
</organism>
<evidence type="ECO:0000313" key="6">
    <source>
        <dbReference type="EMBL" id="VDN45916.1"/>
    </source>
</evidence>
<dbReference type="EMBL" id="LR130778">
    <property type="protein sequence ID" value="VDN45916.1"/>
    <property type="molecule type" value="Genomic_DNA"/>
</dbReference>
<comment type="similarity">
    <text evidence="3">Belongs to the RimP family.</text>
</comment>
<dbReference type="KEGG" id="cbar:PATL70BA_0077"/>
<keyword evidence="7" id="KW-1185">Reference proteome</keyword>
<evidence type="ECO:0000256" key="1">
    <source>
        <dbReference type="ARBA" id="ARBA00022490"/>
    </source>
</evidence>
<dbReference type="Pfam" id="PF17384">
    <property type="entry name" value="DUF150_C"/>
    <property type="match status" value="1"/>
</dbReference>
<evidence type="ECO:0000259" key="5">
    <source>
        <dbReference type="Pfam" id="PF17384"/>
    </source>
</evidence>
<comment type="function">
    <text evidence="3">Required for maturation of 30S ribosomal subunits.</text>
</comment>
<dbReference type="Pfam" id="PF02576">
    <property type="entry name" value="RimP_N"/>
    <property type="match status" value="1"/>
</dbReference>
<reference evidence="6 7" key="1">
    <citation type="submission" date="2018-09" db="EMBL/GenBank/DDBJ databases">
        <authorList>
            <person name="Postec A."/>
        </authorList>
    </citation>
    <scope>NUCLEOTIDE SEQUENCE [LARGE SCALE GENOMIC DNA]</scope>
    <source>
        <strain evidence="6">70B-A</strain>
    </source>
</reference>
<dbReference type="SUPFAM" id="SSF74942">
    <property type="entry name" value="YhbC-like, C-terminal domain"/>
    <property type="match status" value="1"/>
</dbReference>
<gene>
    <name evidence="3 6" type="primary">rimP</name>
    <name evidence="6" type="ORF">PATL70BA_0077</name>
</gene>
<dbReference type="CDD" id="cd01734">
    <property type="entry name" value="YlxS_C"/>
    <property type="match status" value="1"/>
</dbReference>
<dbReference type="GO" id="GO:0005829">
    <property type="term" value="C:cytosol"/>
    <property type="evidence" value="ECO:0007669"/>
    <property type="project" value="TreeGrafter"/>
</dbReference>
<proteinExistence type="inferred from homology"/>
<dbReference type="OrthoDB" id="9805006at2"/>
<feature type="domain" description="Ribosome maturation factor RimP N-terminal" evidence="4">
    <location>
        <begin position="15"/>
        <end position="86"/>
    </location>
</feature>
<dbReference type="InterPro" id="IPR028998">
    <property type="entry name" value="RimP_C"/>
</dbReference>
<evidence type="ECO:0000256" key="2">
    <source>
        <dbReference type="ARBA" id="ARBA00022517"/>
    </source>
</evidence>
<dbReference type="PANTHER" id="PTHR33867:SF1">
    <property type="entry name" value="RIBOSOME MATURATION FACTOR RIMP"/>
    <property type="match status" value="1"/>
</dbReference>
<dbReference type="RefSeq" id="WP_125135507.1">
    <property type="nucleotide sequence ID" value="NZ_LR130778.1"/>
</dbReference>
<keyword evidence="1 3" id="KW-0963">Cytoplasm</keyword>
<dbReference type="InterPro" id="IPR036847">
    <property type="entry name" value="RimP_C_sf"/>
</dbReference>
<dbReference type="InterPro" id="IPR035956">
    <property type="entry name" value="RimP_N_sf"/>
</dbReference>
<dbReference type="SUPFAM" id="SSF75420">
    <property type="entry name" value="YhbC-like, N-terminal domain"/>
    <property type="match status" value="1"/>
</dbReference>
<feature type="domain" description="Ribosome maturation factor RimP C-terminal" evidence="5">
    <location>
        <begin position="89"/>
        <end position="154"/>
    </location>
</feature>
<dbReference type="FunFam" id="3.30.300.70:FF:000001">
    <property type="entry name" value="Ribosome maturation factor RimP"/>
    <property type="match status" value="1"/>
</dbReference>
<name>A0A3P7RSC6_9FIRM</name>
<dbReference type="AlphaFoldDB" id="A0A3P7RSC6"/>
<dbReference type="HAMAP" id="MF_01077">
    <property type="entry name" value="RimP"/>
    <property type="match status" value="1"/>
</dbReference>
<dbReference type="Gene3D" id="3.30.300.70">
    <property type="entry name" value="RimP-like superfamily, N-terminal"/>
    <property type="match status" value="1"/>
</dbReference>
<protein>
    <recommendedName>
        <fullName evidence="3">Ribosome maturation factor RimP</fullName>
    </recommendedName>
</protein>
<sequence length="154" mass="17750">MANKDRIEKLVETLLVPILEENGVTLVDVEYVRELGHFYLRVYIDKEGGVTIKDCEHVSRALELVLDEKDPILDPYILEVSSPGLDRPLKKDKDFERSIGKDVEMKLYKALNGHKEFLGMLVSYNKTEVVLKIDNEERVFNRSDIALIRLSVVF</sequence>
<evidence type="ECO:0000259" key="4">
    <source>
        <dbReference type="Pfam" id="PF02576"/>
    </source>
</evidence>